<protein>
    <submittedName>
        <fullName evidence="2">Helicase C-terminal domain-containing protein</fullName>
    </submittedName>
</protein>
<dbReference type="WBParaSite" id="JU765_v2.g1185.t1">
    <property type="protein sequence ID" value="JU765_v2.g1185.t1"/>
    <property type="gene ID" value="JU765_v2.g1185"/>
</dbReference>
<reference evidence="2" key="1">
    <citation type="submission" date="2022-11" db="UniProtKB">
        <authorList>
            <consortium name="WormBaseParasite"/>
        </authorList>
    </citation>
    <scope>IDENTIFICATION</scope>
</reference>
<sequence length="224" mass="25015">MFLIKNVIDLEAFQNLVLAEWKRSLEQVPTNGITFFQIDDQKDSIKNIFLPTFLSSKVKVLLDDLGKVAKLGDKSVVVSQWNAMLDVIQWHLERSKVVATTITGKVASKQRQKRADDFNRGEAQVLLMSSGVEAGGIDLTGANHLFFVDLQWDPASEQEIIGRIHCIGQKKDVIVHKLVAEDTVDEQILEEQAEKTAAVEEILHEFSSDQCCCSSDEGSLISEE</sequence>
<accession>A0AC34Q0P1</accession>
<proteinExistence type="predicted"/>
<evidence type="ECO:0000313" key="2">
    <source>
        <dbReference type="WBParaSite" id="JU765_v2.g1185.t1"/>
    </source>
</evidence>
<evidence type="ECO:0000313" key="1">
    <source>
        <dbReference type="Proteomes" id="UP000887576"/>
    </source>
</evidence>
<organism evidence="1 2">
    <name type="scientific">Panagrolaimus sp. JU765</name>
    <dbReference type="NCBI Taxonomy" id="591449"/>
    <lineage>
        <taxon>Eukaryota</taxon>
        <taxon>Metazoa</taxon>
        <taxon>Ecdysozoa</taxon>
        <taxon>Nematoda</taxon>
        <taxon>Chromadorea</taxon>
        <taxon>Rhabditida</taxon>
        <taxon>Tylenchina</taxon>
        <taxon>Panagrolaimomorpha</taxon>
        <taxon>Panagrolaimoidea</taxon>
        <taxon>Panagrolaimidae</taxon>
        <taxon>Panagrolaimus</taxon>
    </lineage>
</organism>
<dbReference type="Proteomes" id="UP000887576">
    <property type="component" value="Unplaced"/>
</dbReference>
<name>A0AC34Q0P1_9BILA</name>